<keyword evidence="1" id="KW-0812">Transmembrane</keyword>
<organism evidence="2 3">
    <name type="scientific">Digitaria exilis</name>
    <dbReference type="NCBI Taxonomy" id="1010633"/>
    <lineage>
        <taxon>Eukaryota</taxon>
        <taxon>Viridiplantae</taxon>
        <taxon>Streptophyta</taxon>
        <taxon>Embryophyta</taxon>
        <taxon>Tracheophyta</taxon>
        <taxon>Spermatophyta</taxon>
        <taxon>Magnoliopsida</taxon>
        <taxon>Liliopsida</taxon>
        <taxon>Poales</taxon>
        <taxon>Poaceae</taxon>
        <taxon>PACMAD clade</taxon>
        <taxon>Panicoideae</taxon>
        <taxon>Panicodae</taxon>
        <taxon>Paniceae</taxon>
        <taxon>Anthephorinae</taxon>
        <taxon>Digitaria</taxon>
    </lineage>
</organism>
<keyword evidence="1" id="KW-1133">Transmembrane helix</keyword>
<dbReference type="EMBL" id="JACEFO010003286">
    <property type="protein sequence ID" value="KAF8642753.1"/>
    <property type="molecule type" value="Genomic_DNA"/>
</dbReference>
<proteinExistence type="predicted"/>
<keyword evidence="3" id="KW-1185">Reference proteome</keyword>
<protein>
    <submittedName>
        <fullName evidence="2">Uncharacterized protein</fullName>
    </submittedName>
</protein>
<dbReference type="Proteomes" id="UP000636709">
    <property type="component" value="Unassembled WGS sequence"/>
</dbReference>
<evidence type="ECO:0000313" key="3">
    <source>
        <dbReference type="Proteomes" id="UP000636709"/>
    </source>
</evidence>
<reference evidence="2" key="1">
    <citation type="submission" date="2020-07" db="EMBL/GenBank/DDBJ databases">
        <title>Genome sequence and genetic diversity analysis of an under-domesticated orphan crop, white fonio (Digitaria exilis).</title>
        <authorList>
            <person name="Bennetzen J.L."/>
            <person name="Chen S."/>
            <person name="Ma X."/>
            <person name="Wang X."/>
            <person name="Yssel A.E.J."/>
            <person name="Chaluvadi S.R."/>
            <person name="Johnson M."/>
            <person name="Gangashetty P."/>
            <person name="Hamidou F."/>
            <person name="Sanogo M.D."/>
            <person name="Zwaenepoel A."/>
            <person name="Wallace J."/>
            <person name="Van De Peer Y."/>
            <person name="Van Deynze A."/>
        </authorList>
    </citation>
    <scope>NUCLEOTIDE SEQUENCE</scope>
    <source>
        <tissue evidence="2">Leaves</tissue>
    </source>
</reference>
<dbReference type="AlphaFoldDB" id="A0A834ZWY5"/>
<keyword evidence="1" id="KW-0472">Membrane</keyword>
<comment type="caution">
    <text evidence="2">The sequence shown here is derived from an EMBL/GenBank/DDBJ whole genome shotgun (WGS) entry which is preliminary data.</text>
</comment>
<evidence type="ECO:0000256" key="1">
    <source>
        <dbReference type="SAM" id="Phobius"/>
    </source>
</evidence>
<feature type="transmembrane region" description="Helical" evidence="1">
    <location>
        <begin position="7"/>
        <end position="25"/>
    </location>
</feature>
<name>A0A834ZWY5_9POAL</name>
<accession>A0A834ZWY5</accession>
<feature type="transmembrane region" description="Helical" evidence="1">
    <location>
        <begin position="63"/>
        <end position="81"/>
    </location>
</feature>
<feature type="transmembrane region" description="Helical" evidence="1">
    <location>
        <begin position="37"/>
        <end position="56"/>
    </location>
</feature>
<gene>
    <name evidence="2" type="ORF">HU200_067135</name>
</gene>
<evidence type="ECO:0000313" key="2">
    <source>
        <dbReference type="EMBL" id="KAF8642753.1"/>
    </source>
</evidence>
<dbReference type="OrthoDB" id="714986at2759"/>
<sequence>MLGRTCLAFNAVLIVHLCLVAYIRFHGRAGSLQIAPAFSWIVPVVFWFSTMTYFYHYVTIARLAAVVLVQFCVSIHLFNIVL</sequence>